<dbReference type="Gene3D" id="2.130.10.10">
    <property type="entry name" value="YVTN repeat-like/Quinoprotein amine dehydrogenase"/>
    <property type="match status" value="1"/>
</dbReference>
<accession>A0A510Y5C8</accession>
<dbReference type="InterPro" id="IPR015943">
    <property type="entry name" value="WD40/YVTN_repeat-like_dom_sf"/>
</dbReference>
<evidence type="ECO:0000313" key="1">
    <source>
        <dbReference type="EMBL" id="GEK57737.1"/>
    </source>
</evidence>
<comment type="caution">
    <text evidence="1">The sequence shown here is derived from an EMBL/GenBank/DDBJ whole genome shotgun (WGS) entry which is preliminary data.</text>
</comment>
<dbReference type="InterPro" id="IPR011659">
    <property type="entry name" value="WD40"/>
</dbReference>
<proteinExistence type="predicted"/>
<reference evidence="1 2" key="1">
    <citation type="submission" date="2019-07" db="EMBL/GenBank/DDBJ databases">
        <title>Whole genome shotgun sequence of Marinococcus halophilus NBRC 102359.</title>
        <authorList>
            <person name="Hosoyama A."/>
            <person name="Uohara A."/>
            <person name="Ohji S."/>
            <person name="Ichikawa N."/>
        </authorList>
    </citation>
    <scope>NUCLEOTIDE SEQUENCE [LARGE SCALE GENOMIC DNA]</scope>
    <source>
        <strain evidence="1 2">NBRC 102359</strain>
    </source>
</reference>
<dbReference type="Proteomes" id="UP000321051">
    <property type="component" value="Unassembled WGS sequence"/>
</dbReference>
<evidence type="ECO:0008006" key="3">
    <source>
        <dbReference type="Google" id="ProtNLM"/>
    </source>
</evidence>
<dbReference type="PANTHER" id="PTHR36842">
    <property type="entry name" value="PROTEIN TOLB HOMOLOG"/>
    <property type="match status" value="1"/>
</dbReference>
<keyword evidence="2" id="KW-1185">Reference proteome</keyword>
<dbReference type="AlphaFoldDB" id="A0A510Y5C8"/>
<organism evidence="1 2">
    <name type="scientific">Marinococcus halophilus</name>
    <dbReference type="NCBI Taxonomy" id="1371"/>
    <lineage>
        <taxon>Bacteria</taxon>
        <taxon>Bacillati</taxon>
        <taxon>Bacillota</taxon>
        <taxon>Bacilli</taxon>
        <taxon>Bacillales</taxon>
        <taxon>Bacillaceae</taxon>
        <taxon>Marinococcus</taxon>
    </lineage>
</organism>
<dbReference type="EMBL" id="BJUN01000002">
    <property type="protein sequence ID" value="GEK57737.1"/>
    <property type="molecule type" value="Genomic_DNA"/>
</dbReference>
<dbReference type="SUPFAM" id="SSF82171">
    <property type="entry name" value="DPP6 N-terminal domain-like"/>
    <property type="match status" value="1"/>
</dbReference>
<dbReference type="OrthoDB" id="5174394at2"/>
<evidence type="ECO:0000313" key="2">
    <source>
        <dbReference type="Proteomes" id="UP000321051"/>
    </source>
</evidence>
<dbReference type="Pfam" id="PF07676">
    <property type="entry name" value="PD40"/>
    <property type="match status" value="1"/>
</dbReference>
<name>A0A510Y5C8_MARHA</name>
<dbReference type="PANTHER" id="PTHR36842:SF1">
    <property type="entry name" value="PROTEIN TOLB"/>
    <property type="match status" value="1"/>
</dbReference>
<protein>
    <recommendedName>
        <fullName evidence="3">Oligogalacturonate lyase domain-containing protein</fullName>
    </recommendedName>
</protein>
<gene>
    <name evidence="1" type="ORF">MHA01_06420</name>
</gene>
<sequence length="428" mass="49875">MAQYSFIEKRLARLIESNPKIKKTAKFLYQRVQYALHRKKNFTYKTHPEVKLENPYEHFGLKPSSASLFFGYYDRKPWNPLQTRLAYHRLNEASEWEIVAIDREKQQEVTAETTTAFNFQQGSMTCWLDEDRLLYNNFAAGKLVARQFNVKSEQVEATYSMPLQTLHPGENTFLSINFKNLTRLNPEYGYEGESMNLHPFLPREEDGIWKVNMATQKTELLITIKQLIEHKFRPEMEGAEHKVNHVMYSPSGKQFIFMHRWIGKQGRYTRLYAAAADGSSLRLLLDDRMVSHCCWYNDDEIIAWARTEARGDHYYWLNTNTSDASILGEGVLDQFGDGHPSISPDQNWLVTDTYPDKSRIRHLFLYNLNSGKLVEAGQFFAPWAFDLSKRADLHPRWSPDGKYISIDSSHEGLRKSYILDVSSLIGKK</sequence>
<dbReference type="RefSeq" id="WP_094907648.1">
    <property type="nucleotide sequence ID" value="NZ_BJUN01000002.1"/>
</dbReference>